<dbReference type="EMBL" id="FN656750">
    <property type="protein sequence ID" value="CBY41941.1"/>
    <property type="molecule type" value="Genomic_DNA"/>
</dbReference>
<dbReference type="Proteomes" id="UP000011014">
    <property type="component" value="Unassembled WGS sequence"/>
</dbReference>
<accession>E4Z2L3</accession>
<gene>
    <name evidence="1" type="ORF">GSOID_T00024040001</name>
</gene>
<proteinExistence type="predicted"/>
<sequence length="42" mass="4450">MEASLPRRAFAEAIGVFILCTIGNGSVAELVVAGKTFHFVNI</sequence>
<name>E4Z2L3_OIKDI</name>
<reference evidence="1" key="1">
    <citation type="journal article" date="2010" name="Science">
        <title>Plasticity of animal genome architecture unmasked by rapid evolution of a pelagic tunicate.</title>
        <authorList>
            <person name="Denoeud F."/>
            <person name="Henriet S."/>
            <person name="Mungpakdee S."/>
            <person name="Aury J.M."/>
            <person name="Da Silva C."/>
            <person name="Brinkmann H."/>
            <person name="Mikhaleva J."/>
            <person name="Olsen L.C."/>
            <person name="Jubin C."/>
            <person name="Canestro C."/>
            <person name="Bouquet J.M."/>
            <person name="Danks G."/>
            <person name="Poulain J."/>
            <person name="Campsteijn C."/>
            <person name="Adamski M."/>
            <person name="Cross I."/>
            <person name="Yadetie F."/>
            <person name="Muffato M."/>
            <person name="Louis A."/>
            <person name="Butcher S."/>
            <person name="Tsagkogeorga G."/>
            <person name="Konrad A."/>
            <person name="Singh S."/>
            <person name="Jensen M.F."/>
            <person name="Cong E.H."/>
            <person name="Eikeseth-Otteraa H."/>
            <person name="Noel B."/>
            <person name="Anthouard V."/>
            <person name="Porcel B.M."/>
            <person name="Kachouri-Lafond R."/>
            <person name="Nishino A."/>
            <person name="Ugolini M."/>
            <person name="Chourrout P."/>
            <person name="Nishida H."/>
            <person name="Aasland R."/>
            <person name="Huzurbazar S."/>
            <person name="Westhof E."/>
            <person name="Delsuc F."/>
            <person name="Lehrach H."/>
            <person name="Reinhardt R."/>
            <person name="Weissenbach J."/>
            <person name="Roy S.W."/>
            <person name="Artiguenave F."/>
            <person name="Postlethwait J.H."/>
            <person name="Manak J.R."/>
            <person name="Thompson E.M."/>
            <person name="Jaillon O."/>
            <person name="Du Pasquier L."/>
            <person name="Boudinot P."/>
            <person name="Liberles D.A."/>
            <person name="Volff J.N."/>
            <person name="Philippe H."/>
            <person name="Lenhard B."/>
            <person name="Roest Crollius H."/>
            <person name="Wincker P."/>
            <person name="Chourrout D."/>
        </authorList>
    </citation>
    <scope>NUCLEOTIDE SEQUENCE [LARGE SCALE GENOMIC DNA]</scope>
</reference>
<evidence type="ECO:0000313" key="1">
    <source>
        <dbReference type="EMBL" id="CBY41941.1"/>
    </source>
</evidence>
<organism evidence="1">
    <name type="scientific">Oikopleura dioica</name>
    <name type="common">Tunicate</name>
    <dbReference type="NCBI Taxonomy" id="34765"/>
    <lineage>
        <taxon>Eukaryota</taxon>
        <taxon>Metazoa</taxon>
        <taxon>Chordata</taxon>
        <taxon>Tunicata</taxon>
        <taxon>Appendicularia</taxon>
        <taxon>Copelata</taxon>
        <taxon>Oikopleuridae</taxon>
        <taxon>Oikopleura</taxon>
    </lineage>
</organism>
<dbReference type="AlphaFoldDB" id="E4Z2L3"/>
<protein>
    <submittedName>
        <fullName evidence="1">Uncharacterized protein</fullName>
    </submittedName>
</protein>